<dbReference type="AlphaFoldDB" id="F0WSK1"/>
<proteinExistence type="predicted"/>
<sequence>MNRVLEVYNRQITVEQATRLMRARKPVDRSWTEKYQVLVAVASSANCLDRFVLRYIYEGTTTEIKRAMQTRLERRRTDHLKQAWGMSDFAATFEHDISASVVSAGRQPTGPQKNFRISYSSANVPAHGEWRRC</sequence>
<evidence type="ECO:0000313" key="1">
    <source>
        <dbReference type="EMBL" id="CCA24327.1"/>
    </source>
</evidence>
<dbReference type="EMBL" id="FR824279">
    <property type="protein sequence ID" value="CCA24327.1"/>
    <property type="molecule type" value="Genomic_DNA"/>
</dbReference>
<reference evidence="1" key="1">
    <citation type="journal article" date="2011" name="PLoS Biol.">
        <title>Gene gain and loss during evolution of obligate parasitism in the white rust pathogen of Arabidopsis thaliana.</title>
        <authorList>
            <person name="Kemen E."/>
            <person name="Gardiner A."/>
            <person name="Schultz-Larsen T."/>
            <person name="Kemen A.C."/>
            <person name="Balmuth A.L."/>
            <person name="Robert-Seilaniantz A."/>
            <person name="Bailey K."/>
            <person name="Holub E."/>
            <person name="Studholme D.J."/>
            <person name="Maclean D."/>
            <person name="Jones J.D."/>
        </authorList>
    </citation>
    <scope>NUCLEOTIDE SEQUENCE</scope>
</reference>
<name>F0WSK1_9STRA</name>
<dbReference type="HOGENOM" id="CLU_1910534_0_0_1"/>
<accession>F0WSK1</accession>
<organism evidence="1">
    <name type="scientific">Albugo laibachii Nc14</name>
    <dbReference type="NCBI Taxonomy" id="890382"/>
    <lineage>
        <taxon>Eukaryota</taxon>
        <taxon>Sar</taxon>
        <taxon>Stramenopiles</taxon>
        <taxon>Oomycota</taxon>
        <taxon>Peronosporomycetes</taxon>
        <taxon>Albuginales</taxon>
        <taxon>Albuginaceae</taxon>
        <taxon>Albugo</taxon>
    </lineage>
</organism>
<protein>
    <submittedName>
        <fullName evidence="1">AlNc14C234G9346 protein</fullName>
    </submittedName>
</protein>
<reference evidence="1" key="2">
    <citation type="submission" date="2011-02" db="EMBL/GenBank/DDBJ databases">
        <authorList>
            <person name="MacLean D."/>
        </authorList>
    </citation>
    <scope>NUCLEOTIDE SEQUENCE</scope>
</reference>
<gene>
    <name evidence="1" type="primary">AlNc14C234G9346</name>
    <name evidence="1" type="ORF">ALNC14_104710</name>
</gene>